<dbReference type="EMBL" id="CADCXU010026809">
    <property type="protein sequence ID" value="CAB0013510.1"/>
    <property type="molecule type" value="Genomic_DNA"/>
</dbReference>
<keyword evidence="4" id="KW-0862">Zinc</keyword>
<dbReference type="InterPro" id="IPR036236">
    <property type="entry name" value="Znf_C2H2_sf"/>
</dbReference>
<reference evidence="8 9" key="1">
    <citation type="submission" date="2020-02" db="EMBL/GenBank/DDBJ databases">
        <authorList>
            <person name="Ferguson B K."/>
        </authorList>
    </citation>
    <scope>NUCLEOTIDE SEQUENCE [LARGE SCALE GENOMIC DNA]</scope>
</reference>
<evidence type="ECO:0000256" key="6">
    <source>
        <dbReference type="SAM" id="MobiDB-lite"/>
    </source>
</evidence>
<accession>A0A6H5H769</accession>
<evidence type="ECO:0000256" key="5">
    <source>
        <dbReference type="PROSITE-ProRule" id="PRU00042"/>
    </source>
</evidence>
<dbReference type="OrthoDB" id="10004641at2759"/>
<dbReference type="SMART" id="SM00355">
    <property type="entry name" value="ZnF_C2H2"/>
    <property type="match status" value="2"/>
</dbReference>
<name>A0A6H5H769_9HEMI</name>
<keyword evidence="3 5" id="KW-0863">Zinc-finger</keyword>
<feature type="region of interest" description="Disordered" evidence="6">
    <location>
        <begin position="282"/>
        <end position="339"/>
    </location>
</feature>
<evidence type="ECO:0000256" key="1">
    <source>
        <dbReference type="ARBA" id="ARBA00022723"/>
    </source>
</evidence>
<dbReference type="GO" id="GO:0045944">
    <property type="term" value="P:positive regulation of transcription by RNA polymerase II"/>
    <property type="evidence" value="ECO:0007669"/>
    <property type="project" value="TreeGrafter"/>
</dbReference>
<keyword evidence="9" id="KW-1185">Reference proteome</keyword>
<evidence type="ECO:0000256" key="4">
    <source>
        <dbReference type="ARBA" id="ARBA00022833"/>
    </source>
</evidence>
<keyword evidence="1" id="KW-0479">Metal-binding</keyword>
<dbReference type="Pfam" id="PF00096">
    <property type="entry name" value="zf-C2H2"/>
    <property type="match status" value="2"/>
</dbReference>
<dbReference type="PROSITE" id="PS50157">
    <property type="entry name" value="ZINC_FINGER_C2H2_2"/>
    <property type="match status" value="2"/>
</dbReference>
<gene>
    <name evidence="8" type="ORF">NTEN_LOCUS18121</name>
</gene>
<feature type="domain" description="C2H2-type" evidence="7">
    <location>
        <begin position="123"/>
        <end position="151"/>
    </location>
</feature>
<dbReference type="InterPro" id="IPR013087">
    <property type="entry name" value="Znf_C2H2_type"/>
</dbReference>
<dbReference type="AlphaFoldDB" id="A0A6H5H769"/>
<keyword evidence="2" id="KW-0677">Repeat</keyword>
<feature type="non-terminal residue" evidence="8">
    <location>
        <position position="352"/>
    </location>
</feature>
<organism evidence="8 9">
    <name type="scientific">Nesidiocoris tenuis</name>
    <dbReference type="NCBI Taxonomy" id="355587"/>
    <lineage>
        <taxon>Eukaryota</taxon>
        <taxon>Metazoa</taxon>
        <taxon>Ecdysozoa</taxon>
        <taxon>Arthropoda</taxon>
        <taxon>Hexapoda</taxon>
        <taxon>Insecta</taxon>
        <taxon>Pterygota</taxon>
        <taxon>Neoptera</taxon>
        <taxon>Paraneoptera</taxon>
        <taxon>Hemiptera</taxon>
        <taxon>Heteroptera</taxon>
        <taxon>Panheteroptera</taxon>
        <taxon>Cimicomorpha</taxon>
        <taxon>Miridae</taxon>
        <taxon>Dicyphina</taxon>
        <taxon>Nesidiocoris</taxon>
    </lineage>
</organism>
<dbReference type="Gene3D" id="3.30.160.60">
    <property type="entry name" value="Classic Zinc Finger"/>
    <property type="match status" value="1"/>
</dbReference>
<dbReference type="InterPro" id="IPR050688">
    <property type="entry name" value="Zinc_finger/UBP_domain"/>
</dbReference>
<dbReference type="SUPFAM" id="SSF57667">
    <property type="entry name" value="beta-beta-alpha zinc fingers"/>
    <property type="match status" value="1"/>
</dbReference>
<evidence type="ECO:0000313" key="8">
    <source>
        <dbReference type="EMBL" id="CAB0013510.1"/>
    </source>
</evidence>
<proteinExistence type="predicted"/>
<sequence>MKRQRFRFLKSENSTNLEFTKLTSRVWKYKKLIFTIPKFRKLIFGIPLVRNLIFSILLLRKLIFKTVSQNFSEAARKMLSSLADVSLYRESKSHACEACGRSYKYKGNLLQHQRNECGQEPKFQCPFCPFRSKQRSNLKTHIRGRHNRSPTAVPSTPAGNAITLAAGFIRIDPIGLACLMRLLPKFTSSLPIWVNTQHSQYLTPFARNPSQSAGLTVVASVWKSYAQETVLLKSPPHDVNEKLFGRHIDLNSLFQEIGGGWGVLRKHPPLCGGHSPCWRSNTTSWSSTGGRRSSTGGRRSSTIGRWSSTIGRRSSTISRRSSTIGRRSSTIGRRSSTIGRRSSSILVKMMYQ</sequence>
<dbReference type="GO" id="GO:0008270">
    <property type="term" value="F:zinc ion binding"/>
    <property type="evidence" value="ECO:0007669"/>
    <property type="project" value="UniProtKB-KW"/>
</dbReference>
<evidence type="ECO:0000313" key="9">
    <source>
        <dbReference type="Proteomes" id="UP000479000"/>
    </source>
</evidence>
<feature type="domain" description="C2H2-type" evidence="7">
    <location>
        <begin position="94"/>
        <end position="121"/>
    </location>
</feature>
<evidence type="ECO:0000256" key="3">
    <source>
        <dbReference type="ARBA" id="ARBA00022771"/>
    </source>
</evidence>
<evidence type="ECO:0000259" key="7">
    <source>
        <dbReference type="PROSITE" id="PS50157"/>
    </source>
</evidence>
<protein>
    <recommendedName>
        <fullName evidence="7">C2H2-type domain-containing protein</fullName>
    </recommendedName>
</protein>
<dbReference type="PANTHER" id="PTHR24403">
    <property type="entry name" value="ZINC FINGER PROTEIN"/>
    <property type="match status" value="1"/>
</dbReference>
<dbReference type="Proteomes" id="UP000479000">
    <property type="component" value="Unassembled WGS sequence"/>
</dbReference>
<dbReference type="PANTHER" id="PTHR24403:SF67">
    <property type="entry name" value="FI01116P-RELATED"/>
    <property type="match status" value="1"/>
</dbReference>
<evidence type="ECO:0000256" key="2">
    <source>
        <dbReference type="ARBA" id="ARBA00022737"/>
    </source>
</evidence>
<dbReference type="GO" id="GO:0005634">
    <property type="term" value="C:nucleus"/>
    <property type="evidence" value="ECO:0007669"/>
    <property type="project" value="TreeGrafter"/>
</dbReference>